<dbReference type="Proteomes" id="UP000823388">
    <property type="component" value="Chromosome 6K"/>
</dbReference>
<protein>
    <submittedName>
        <fullName evidence="2">Uncharacterized protein</fullName>
    </submittedName>
</protein>
<evidence type="ECO:0000313" key="3">
    <source>
        <dbReference type="Proteomes" id="UP000823388"/>
    </source>
</evidence>
<organism evidence="2 3">
    <name type="scientific">Panicum virgatum</name>
    <name type="common">Blackwell switchgrass</name>
    <dbReference type="NCBI Taxonomy" id="38727"/>
    <lineage>
        <taxon>Eukaryota</taxon>
        <taxon>Viridiplantae</taxon>
        <taxon>Streptophyta</taxon>
        <taxon>Embryophyta</taxon>
        <taxon>Tracheophyta</taxon>
        <taxon>Spermatophyta</taxon>
        <taxon>Magnoliopsida</taxon>
        <taxon>Liliopsida</taxon>
        <taxon>Poales</taxon>
        <taxon>Poaceae</taxon>
        <taxon>PACMAD clade</taxon>
        <taxon>Panicoideae</taxon>
        <taxon>Panicodae</taxon>
        <taxon>Paniceae</taxon>
        <taxon>Panicinae</taxon>
        <taxon>Panicum</taxon>
        <taxon>Panicum sect. Hiantes</taxon>
    </lineage>
</organism>
<gene>
    <name evidence="2" type="ORF">PVAP13_6KG180200</name>
</gene>
<dbReference type="AlphaFoldDB" id="A0A8T0RE14"/>
<accession>A0A8T0RE14</accession>
<reference evidence="2" key="1">
    <citation type="submission" date="2020-05" db="EMBL/GenBank/DDBJ databases">
        <title>WGS assembly of Panicum virgatum.</title>
        <authorList>
            <person name="Lovell J.T."/>
            <person name="Jenkins J."/>
            <person name="Shu S."/>
            <person name="Juenger T.E."/>
            <person name="Schmutz J."/>
        </authorList>
    </citation>
    <scope>NUCLEOTIDE SEQUENCE</scope>
    <source>
        <strain evidence="2">AP13</strain>
    </source>
</reference>
<name>A0A8T0RE14_PANVG</name>
<dbReference type="EMBL" id="CM029047">
    <property type="protein sequence ID" value="KAG2583368.1"/>
    <property type="molecule type" value="Genomic_DNA"/>
</dbReference>
<comment type="caution">
    <text evidence="2">The sequence shown here is derived from an EMBL/GenBank/DDBJ whole genome shotgun (WGS) entry which is preliminary data.</text>
</comment>
<keyword evidence="3" id="KW-1185">Reference proteome</keyword>
<feature type="region of interest" description="Disordered" evidence="1">
    <location>
        <begin position="172"/>
        <end position="191"/>
    </location>
</feature>
<proteinExistence type="predicted"/>
<evidence type="ECO:0000256" key="1">
    <source>
        <dbReference type="SAM" id="MobiDB-lite"/>
    </source>
</evidence>
<dbReference type="PANTHER" id="PTHR10492:SF72">
    <property type="entry name" value="ATP-DEPENDENT DNA HELICASE"/>
    <property type="match status" value="1"/>
</dbReference>
<dbReference type="PANTHER" id="PTHR10492">
    <property type="match status" value="1"/>
</dbReference>
<sequence>MQHLLMDHPHPLVDPLVDACMIVGRYVNVLTMHDCEFTNIRGLWNKHFDAMAEDYHRTHASDASVLQLVLKDIANIVKSMGKDINNYGLPELHKSDDPSRDYYKELTEERKIGYDEEDLKLIETLNAEQSYGFNEILAHVVNKKGKVFFVDDPGGTSTYLYKAFSGGTRIESNPGPSFKYRRPQTHSSKDT</sequence>
<evidence type="ECO:0000313" key="2">
    <source>
        <dbReference type="EMBL" id="KAG2583368.1"/>
    </source>
</evidence>